<feature type="signal peptide" evidence="3">
    <location>
        <begin position="1"/>
        <end position="21"/>
    </location>
</feature>
<evidence type="ECO:0000313" key="4">
    <source>
        <dbReference type="EMBL" id="CAG8457733.1"/>
    </source>
</evidence>
<sequence length="207" mass="21538">MIKFDLLCTVILAYLIAVAHTQSDDCQVCTDAFSPILICTGATDISQLEYLSDEILAPCECNQDFINGYARCPYCSSSGVSASNFNVILSICQQYGYSVKNPSSTKNNGSNSGSTKNNGKSSGSSKTSSSTSTNGSSSGSTKNNGSSSGSSKKSASTGNKGAIIGISSGSAIGLTAAALGIYCLKIKKRNEKERQVQEQQVQINQSS</sequence>
<keyword evidence="2" id="KW-0812">Transmembrane</keyword>
<evidence type="ECO:0000256" key="3">
    <source>
        <dbReference type="SAM" id="SignalP"/>
    </source>
</evidence>
<protein>
    <submittedName>
        <fullName evidence="4">10981_t:CDS:1</fullName>
    </submittedName>
</protein>
<feature type="region of interest" description="Disordered" evidence="1">
    <location>
        <begin position="102"/>
        <end position="157"/>
    </location>
</feature>
<keyword evidence="2" id="KW-0472">Membrane</keyword>
<proteinExistence type="predicted"/>
<keyword evidence="2" id="KW-1133">Transmembrane helix</keyword>
<evidence type="ECO:0000313" key="5">
    <source>
        <dbReference type="Proteomes" id="UP000789831"/>
    </source>
</evidence>
<keyword evidence="3" id="KW-0732">Signal</keyword>
<feature type="chain" id="PRO_5040159311" evidence="3">
    <location>
        <begin position="22"/>
        <end position="207"/>
    </location>
</feature>
<gene>
    <name evidence="4" type="ORF">AGERDE_LOCUS2087</name>
</gene>
<organism evidence="4 5">
    <name type="scientific">Ambispora gerdemannii</name>
    <dbReference type="NCBI Taxonomy" id="144530"/>
    <lineage>
        <taxon>Eukaryota</taxon>
        <taxon>Fungi</taxon>
        <taxon>Fungi incertae sedis</taxon>
        <taxon>Mucoromycota</taxon>
        <taxon>Glomeromycotina</taxon>
        <taxon>Glomeromycetes</taxon>
        <taxon>Archaeosporales</taxon>
        <taxon>Ambisporaceae</taxon>
        <taxon>Ambispora</taxon>
    </lineage>
</organism>
<evidence type="ECO:0000256" key="2">
    <source>
        <dbReference type="SAM" id="Phobius"/>
    </source>
</evidence>
<accession>A0A9N8VQV0</accession>
<dbReference type="EMBL" id="CAJVPL010000163">
    <property type="protein sequence ID" value="CAG8457733.1"/>
    <property type="molecule type" value="Genomic_DNA"/>
</dbReference>
<feature type="transmembrane region" description="Helical" evidence="2">
    <location>
        <begin position="162"/>
        <end position="184"/>
    </location>
</feature>
<name>A0A9N8VQV0_9GLOM</name>
<dbReference type="AlphaFoldDB" id="A0A9N8VQV0"/>
<reference evidence="4" key="1">
    <citation type="submission" date="2021-06" db="EMBL/GenBank/DDBJ databases">
        <authorList>
            <person name="Kallberg Y."/>
            <person name="Tangrot J."/>
            <person name="Rosling A."/>
        </authorList>
    </citation>
    <scope>NUCLEOTIDE SEQUENCE</scope>
    <source>
        <strain evidence="4">MT106</strain>
    </source>
</reference>
<evidence type="ECO:0000256" key="1">
    <source>
        <dbReference type="SAM" id="MobiDB-lite"/>
    </source>
</evidence>
<comment type="caution">
    <text evidence="4">The sequence shown here is derived from an EMBL/GenBank/DDBJ whole genome shotgun (WGS) entry which is preliminary data.</text>
</comment>
<dbReference type="Proteomes" id="UP000789831">
    <property type="component" value="Unassembled WGS sequence"/>
</dbReference>
<keyword evidence="5" id="KW-1185">Reference proteome</keyword>
<feature type="compositionally biased region" description="Low complexity" evidence="1">
    <location>
        <begin position="103"/>
        <end position="157"/>
    </location>
</feature>